<evidence type="ECO:0000313" key="7">
    <source>
        <dbReference type="Proteomes" id="UP000469523"/>
    </source>
</evidence>
<feature type="chain" id="PRO_5038919007" evidence="4">
    <location>
        <begin position="24"/>
        <end position="511"/>
    </location>
</feature>
<evidence type="ECO:0000313" key="6">
    <source>
        <dbReference type="EMBL" id="MSU00790.1"/>
    </source>
</evidence>
<dbReference type="GO" id="GO:0015833">
    <property type="term" value="P:peptide transport"/>
    <property type="evidence" value="ECO:0007669"/>
    <property type="project" value="TreeGrafter"/>
</dbReference>
<gene>
    <name evidence="6" type="ORF">FYJ83_04820</name>
</gene>
<keyword evidence="7" id="KW-1185">Reference proteome</keyword>
<dbReference type="PIRSF" id="PIRSF002741">
    <property type="entry name" value="MppA"/>
    <property type="match status" value="1"/>
</dbReference>
<dbReference type="GO" id="GO:0043190">
    <property type="term" value="C:ATP-binding cassette (ABC) transporter complex"/>
    <property type="evidence" value="ECO:0007669"/>
    <property type="project" value="InterPro"/>
</dbReference>
<evidence type="ECO:0000256" key="3">
    <source>
        <dbReference type="ARBA" id="ARBA00022729"/>
    </source>
</evidence>
<evidence type="ECO:0000256" key="2">
    <source>
        <dbReference type="ARBA" id="ARBA00022448"/>
    </source>
</evidence>
<name>A0A6N7XYD2_9FIRM</name>
<dbReference type="Gene3D" id="3.40.190.10">
    <property type="entry name" value="Periplasmic binding protein-like II"/>
    <property type="match status" value="1"/>
</dbReference>
<dbReference type="EMBL" id="VUNQ01000007">
    <property type="protein sequence ID" value="MSU00790.1"/>
    <property type="molecule type" value="Genomic_DNA"/>
</dbReference>
<proteinExistence type="inferred from homology"/>
<dbReference type="RefSeq" id="WP_154439208.1">
    <property type="nucleotide sequence ID" value="NZ_VUNQ01000007.1"/>
</dbReference>
<dbReference type="InterPro" id="IPR030678">
    <property type="entry name" value="Peptide/Ni-bd"/>
</dbReference>
<dbReference type="Pfam" id="PF00496">
    <property type="entry name" value="SBP_bac_5"/>
    <property type="match status" value="1"/>
</dbReference>
<dbReference type="GO" id="GO:0042597">
    <property type="term" value="C:periplasmic space"/>
    <property type="evidence" value="ECO:0007669"/>
    <property type="project" value="UniProtKB-ARBA"/>
</dbReference>
<keyword evidence="2" id="KW-0813">Transport</keyword>
<dbReference type="InterPro" id="IPR039424">
    <property type="entry name" value="SBP_5"/>
</dbReference>
<accession>A0A6N7XYD2</accession>
<dbReference type="Gene3D" id="3.10.105.10">
    <property type="entry name" value="Dipeptide-binding Protein, Domain 3"/>
    <property type="match status" value="1"/>
</dbReference>
<reference evidence="6 7" key="1">
    <citation type="submission" date="2019-09" db="EMBL/GenBank/DDBJ databases">
        <title>In-depth cultivation of the pig gut microbiome towards novel bacterial diversity and tailored functional studies.</title>
        <authorList>
            <person name="Wylensek D."/>
            <person name="Hitch T.C.A."/>
            <person name="Clavel T."/>
        </authorList>
    </citation>
    <scope>NUCLEOTIDE SEQUENCE [LARGE SCALE GENOMIC DNA]</scope>
    <source>
        <strain evidence="6 7">WCA3-693-APC-4?</strain>
    </source>
</reference>
<comment type="caution">
    <text evidence="6">The sequence shown here is derived from an EMBL/GenBank/DDBJ whole genome shotgun (WGS) entry which is preliminary data.</text>
</comment>
<protein>
    <submittedName>
        <fullName evidence="6">Glutathione ABC transporter substrate-binding protein</fullName>
    </submittedName>
</protein>
<dbReference type="GO" id="GO:1904680">
    <property type="term" value="F:peptide transmembrane transporter activity"/>
    <property type="evidence" value="ECO:0007669"/>
    <property type="project" value="TreeGrafter"/>
</dbReference>
<keyword evidence="3 4" id="KW-0732">Signal</keyword>
<dbReference type="PANTHER" id="PTHR30290">
    <property type="entry name" value="PERIPLASMIC BINDING COMPONENT OF ABC TRANSPORTER"/>
    <property type="match status" value="1"/>
</dbReference>
<evidence type="ECO:0000256" key="4">
    <source>
        <dbReference type="SAM" id="SignalP"/>
    </source>
</evidence>
<dbReference type="SUPFAM" id="SSF53850">
    <property type="entry name" value="Periplasmic binding protein-like II"/>
    <property type="match status" value="1"/>
</dbReference>
<sequence length="511" mass="56133">MFKNKKILSLVITILTLSLVLSACGGSKGITRKNPADTLVVAQGADAKSLDPHATNDQPSSRVMKQIYNTLVASTVDMEIVPALAESWESIDELTWEFKLASGVKFHNGEEFKASDVKFTYDRMLASPSVSHILGPVKEIKVVDDYTVQIITSEPFAPLLSHLTHTASSILNEKAVTASGEDYGQNPVGTGPFAFDTWQSGDRITLKASEDYFQGAAAVKTVVFRNVPEGTNRTVGLETGEVDIAYDIEPIDKNLVIDNAGLELIEGPSLSSQYLGFNTQKAPFDNVKVRQAINYAVDVQEIIDVVLEKAGEVAKSPLMELIFGSNEDIQGYSYDVEKAKELMKEAGFENGFKTSIWTNDSPVRVRIAEIVQAQLKEIGIEANIEVVEWGAFLDRTSAGEHDMFILGWTTVTGDADYGLYALYHSSQHGDAGNRFFYTNPEVDKLLDIGKTEVDTDKRLAAYKEAQEIIVADAPQLFLYFSTQNVGENKAIKGFQLHPAGHHSLYNVTIEQ</sequence>
<feature type="signal peptide" evidence="4">
    <location>
        <begin position="1"/>
        <end position="23"/>
    </location>
</feature>
<dbReference type="Gene3D" id="3.90.76.10">
    <property type="entry name" value="Dipeptide-binding Protein, Domain 1"/>
    <property type="match status" value="1"/>
</dbReference>
<dbReference type="AlphaFoldDB" id="A0A6N7XYD2"/>
<dbReference type="PANTHER" id="PTHR30290:SF9">
    <property type="entry name" value="OLIGOPEPTIDE-BINDING PROTEIN APPA"/>
    <property type="match status" value="1"/>
</dbReference>
<evidence type="ECO:0000259" key="5">
    <source>
        <dbReference type="Pfam" id="PF00496"/>
    </source>
</evidence>
<comment type="similarity">
    <text evidence="1">Belongs to the bacterial solute-binding protein 5 family.</text>
</comment>
<dbReference type="CDD" id="cd08499">
    <property type="entry name" value="PBP2_Ylib_like"/>
    <property type="match status" value="1"/>
</dbReference>
<evidence type="ECO:0000256" key="1">
    <source>
        <dbReference type="ARBA" id="ARBA00005695"/>
    </source>
</evidence>
<dbReference type="Proteomes" id="UP000469523">
    <property type="component" value="Unassembled WGS sequence"/>
</dbReference>
<dbReference type="PROSITE" id="PS51257">
    <property type="entry name" value="PROKAR_LIPOPROTEIN"/>
    <property type="match status" value="1"/>
</dbReference>
<feature type="domain" description="Solute-binding protein family 5" evidence="5">
    <location>
        <begin position="79"/>
        <end position="428"/>
    </location>
</feature>
<dbReference type="InterPro" id="IPR000914">
    <property type="entry name" value="SBP_5_dom"/>
</dbReference>
<organism evidence="6 7">
    <name type="scientific">Tissierella pigra</name>
    <dbReference type="NCBI Taxonomy" id="2607614"/>
    <lineage>
        <taxon>Bacteria</taxon>
        <taxon>Bacillati</taxon>
        <taxon>Bacillota</taxon>
        <taxon>Tissierellia</taxon>
        <taxon>Tissierellales</taxon>
        <taxon>Tissierellaceae</taxon>
        <taxon>Tissierella</taxon>
    </lineage>
</organism>